<feature type="region of interest" description="Disordered" evidence="1">
    <location>
        <begin position="1"/>
        <end position="42"/>
    </location>
</feature>
<feature type="compositionally biased region" description="Polar residues" evidence="1">
    <location>
        <begin position="33"/>
        <end position="42"/>
    </location>
</feature>
<proteinExistence type="predicted"/>
<reference evidence="2" key="2">
    <citation type="submission" date="2023-10" db="EMBL/GenBank/DDBJ databases">
        <title>Genome of Potential pathogenic bacteria in Crohn's disease.</title>
        <authorList>
            <person name="Rodriguez-Palacios A."/>
        </authorList>
    </citation>
    <scope>NUCLEOTIDE SEQUENCE</scope>
    <source>
        <strain evidence="2">CavFT-hAR62</strain>
    </source>
</reference>
<dbReference type="RefSeq" id="WP_259323914.1">
    <property type="nucleotide sequence ID" value="NZ_BAABZF010000001.1"/>
</dbReference>
<gene>
    <name evidence="3" type="ORF">QNN11_01570</name>
    <name evidence="2" type="ORF">RVH45_16490</name>
</gene>
<evidence type="ECO:0000313" key="3">
    <source>
        <dbReference type="EMBL" id="WHX10273.1"/>
    </source>
</evidence>
<evidence type="ECO:0000313" key="4">
    <source>
        <dbReference type="Proteomes" id="UP001177934"/>
    </source>
</evidence>
<sequence>MVNKKNPFAFKVKQETKKKSGGKRIGKSKPDKANNQLNRRVK</sequence>
<dbReference type="Proteomes" id="UP001181086">
    <property type="component" value="Unassembled WGS sequence"/>
</dbReference>
<dbReference type="Proteomes" id="UP001177934">
    <property type="component" value="Chromosome"/>
</dbReference>
<evidence type="ECO:0000256" key="1">
    <source>
        <dbReference type="SAM" id="MobiDB-lite"/>
    </source>
</evidence>
<dbReference type="EMBL" id="CP126056">
    <property type="protein sequence ID" value="WHX10273.1"/>
    <property type="molecule type" value="Genomic_DNA"/>
</dbReference>
<dbReference type="EMBL" id="JAWDEV010000011">
    <property type="protein sequence ID" value="MDU0271457.1"/>
    <property type="molecule type" value="Genomic_DNA"/>
</dbReference>
<accession>A0AA95HNL2</accession>
<organism evidence="3 4">
    <name type="scientific">Phocaeicola dorei</name>
    <dbReference type="NCBI Taxonomy" id="357276"/>
    <lineage>
        <taxon>Bacteria</taxon>
        <taxon>Pseudomonadati</taxon>
        <taxon>Bacteroidota</taxon>
        <taxon>Bacteroidia</taxon>
        <taxon>Bacteroidales</taxon>
        <taxon>Bacteroidaceae</taxon>
        <taxon>Phocaeicola</taxon>
    </lineage>
</organism>
<protein>
    <submittedName>
        <fullName evidence="3">Uncharacterized protein</fullName>
    </submittedName>
</protein>
<reference evidence="3" key="1">
    <citation type="journal article" date="2023" name="Nat. Commun.">
        <title>Identification of a novel Human Milk Oligosaccharides utilization cluster in the infant gut commensal Bacteroides dorei.</title>
        <authorList>
            <person name="Kijner S."/>
            <person name="Ennis D."/>
            <person name="Shmorak S."/>
            <person name="Florentin A."/>
            <person name="Yassour M."/>
        </authorList>
    </citation>
    <scope>NUCLEOTIDE SEQUENCE</scope>
    <source>
        <strain evidence="3">2</strain>
    </source>
</reference>
<dbReference type="AlphaFoldDB" id="A0AA95HNL2"/>
<name>A0AA95HNL2_9BACT</name>
<evidence type="ECO:0000313" key="2">
    <source>
        <dbReference type="EMBL" id="MDU0271457.1"/>
    </source>
</evidence>